<dbReference type="InterPro" id="IPR027417">
    <property type="entry name" value="P-loop_NTPase"/>
</dbReference>
<feature type="non-terminal residue" evidence="3">
    <location>
        <position position="430"/>
    </location>
</feature>
<organism evidence="3">
    <name type="scientific">marine sediment metagenome</name>
    <dbReference type="NCBI Taxonomy" id="412755"/>
    <lineage>
        <taxon>unclassified sequences</taxon>
        <taxon>metagenomes</taxon>
        <taxon>ecological metagenomes</taxon>
    </lineage>
</organism>
<evidence type="ECO:0000313" key="3">
    <source>
        <dbReference type="EMBL" id="KKL78623.1"/>
    </source>
</evidence>
<evidence type="ECO:0000256" key="1">
    <source>
        <dbReference type="SAM" id="MobiDB-lite"/>
    </source>
</evidence>
<proteinExistence type="predicted"/>
<protein>
    <recommendedName>
        <fullName evidence="2">Helicase HerA central domain-containing protein</fullName>
    </recommendedName>
</protein>
<dbReference type="InterPro" id="IPR002789">
    <property type="entry name" value="HerA_central"/>
</dbReference>
<accession>A0A0F9EWZ3</accession>
<dbReference type="Gene3D" id="3.40.50.300">
    <property type="entry name" value="P-loop containing nucleotide triphosphate hydrolases"/>
    <property type="match status" value="2"/>
</dbReference>
<dbReference type="CDD" id="cd01127">
    <property type="entry name" value="TrwB_TraG_TraD_VirD4"/>
    <property type="match status" value="1"/>
</dbReference>
<name>A0A0F9EWZ3_9ZZZZ</name>
<sequence>MNLPLPNLVSWFAGKPNQRVRLGNRGLFGLFPLTINMEAIQTHLYCVGQSGQGKSKLLQSLLYQMTSTGLGCGVLDPHSDLASDLLAQLASYPRDEPWLSHPANLHRVIYVDPARTDYLIPANILNNPHATSYEVAENVIEAFRRVWPETLAEAPRFAQIMRNAVFVLAESGLSLVELESFLTDRDFRSRLLERITDPLVVSFFDQQYNRWGRDQLIMASPVLNKVSAFLFKPQIRCMLGARENRLDFRRIIDEGKVLIVDLGGFNDEETQRLLGSLLVTNLEQAAFSRRDLAPERRRPFFCMIDEFPLFCSRDQTSLARILSECRKYRLHLGLAHQTISQLPGQRLQGALENAKLRVIFSTGRKTAQAIVGDLFMPDPSLVKHVVDDEGAQERSQKARFDGRTPGVHPRQDESIGSMIGWHCYINPSTA</sequence>
<dbReference type="SUPFAM" id="SSF52540">
    <property type="entry name" value="P-loop containing nucleoside triphosphate hydrolases"/>
    <property type="match status" value="1"/>
</dbReference>
<gene>
    <name evidence="3" type="ORF">LCGC14_2023010</name>
</gene>
<dbReference type="EMBL" id="LAZR01023402">
    <property type="protein sequence ID" value="KKL78623.1"/>
    <property type="molecule type" value="Genomic_DNA"/>
</dbReference>
<dbReference type="PANTHER" id="PTHR30121:SF11">
    <property type="entry name" value="AAA+ ATPASE DOMAIN-CONTAINING PROTEIN"/>
    <property type="match status" value="1"/>
</dbReference>
<evidence type="ECO:0000259" key="2">
    <source>
        <dbReference type="Pfam" id="PF01935"/>
    </source>
</evidence>
<comment type="caution">
    <text evidence="3">The sequence shown here is derived from an EMBL/GenBank/DDBJ whole genome shotgun (WGS) entry which is preliminary data.</text>
</comment>
<dbReference type="PANTHER" id="PTHR30121">
    <property type="entry name" value="UNCHARACTERIZED PROTEIN YJGR-RELATED"/>
    <property type="match status" value="1"/>
</dbReference>
<feature type="region of interest" description="Disordered" evidence="1">
    <location>
        <begin position="388"/>
        <end position="412"/>
    </location>
</feature>
<reference evidence="3" key="1">
    <citation type="journal article" date="2015" name="Nature">
        <title>Complex archaea that bridge the gap between prokaryotes and eukaryotes.</title>
        <authorList>
            <person name="Spang A."/>
            <person name="Saw J.H."/>
            <person name="Jorgensen S.L."/>
            <person name="Zaremba-Niedzwiedzka K."/>
            <person name="Martijn J."/>
            <person name="Lind A.E."/>
            <person name="van Eijk R."/>
            <person name="Schleper C."/>
            <person name="Guy L."/>
            <person name="Ettema T.J."/>
        </authorList>
    </citation>
    <scope>NUCLEOTIDE SEQUENCE</scope>
</reference>
<dbReference type="Pfam" id="PF01935">
    <property type="entry name" value="DUF87"/>
    <property type="match status" value="1"/>
</dbReference>
<feature type="compositionally biased region" description="Basic and acidic residues" evidence="1">
    <location>
        <begin position="388"/>
        <end position="402"/>
    </location>
</feature>
<feature type="domain" description="Helicase HerA central" evidence="2">
    <location>
        <begin position="32"/>
        <end position="278"/>
    </location>
</feature>
<dbReference type="InterPro" id="IPR051162">
    <property type="entry name" value="T4SS_component"/>
</dbReference>
<dbReference type="AlphaFoldDB" id="A0A0F9EWZ3"/>